<evidence type="ECO:0000313" key="3">
    <source>
        <dbReference type="EMBL" id="HIU64560.1"/>
    </source>
</evidence>
<proteinExistence type="predicted"/>
<name>A0A9D1MQS3_9FIRM</name>
<evidence type="ECO:0000313" key="4">
    <source>
        <dbReference type="Proteomes" id="UP000824099"/>
    </source>
</evidence>
<protein>
    <submittedName>
        <fullName evidence="3">GerMN domain-containing protein</fullName>
    </submittedName>
</protein>
<accession>A0A9D1MQS3</accession>
<gene>
    <name evidence="3" type="ORF">IAB06_05965</name>
</gene>
<comment type="caution">
    <text evidence="3">The sequence shown here is derived from an EMBL/GenBank/DDBJ whole genome shotgun (WGS) entry which is preliminary data.</text>
</comment>
<dbReference type="InterPro" id="IPR019606">
    <property type="entry name" value="GerMN"/>
</dbReference>
<dbReference type="SMART" id="SM00909">
    <property type="entry name" value="Germane"/>
    <property type="match status" value="1"/>
</dbReference>
<feature type="domain" description="GerMN" evidence="2">
    <location>
        <begin position="64"/>
        <end position="152"/>
    </location>
</feature>
<feature type="signal peptide" evidence="1">
    <location>
        <begin position="1"/>
        <end position="23"/>
    </location>
</feature>
<organism evidence="3 4">
    <name type="scientific">Candidatus Avacidaminococcus intestinavium</name>
    <dbReference type="NCBI Taxonomy" id="2840684"/>
    <lineage>
        <taxon>Bacteria</taxon>
        <taxon>Bacillati</taxon>
        <taxon>Bacillota</taxon>
        <taxon>Negativicutes</taxon>
        <taxon>Acidaminococcales</taxon>
        <taxon>Acidaminococcaceae</taxon>
        <taxon>Acidaminococcaceae incertae sedis</taxon>
        <taxon>Candidatus Avacidaminococcus</taxon>
    </lineage>
</organism>
<dbReference type="Proteomes" id="UP000824099">
    <property type="component" value="Unassembled WGS sequence"/>
</dbReference>
<sequence length="172" mass="18999">MKKRKIWALLLIVFAVLMGGCFNDEETKTEPVALKEQTFTVYRATEPFLTAEKITIEDNGKSPAENALKSLVETKAADDKMAASFPDGTKVLAVEVKEDTAYANFSKELLNIGGGSMHEIMLTGAIVNTLTEFPEIKQVQIMVDGKKIETLNGHLDLTDPLLRDESLLPKKK</sequence>
<evidence type="ECO:0000256" key="1">
    <source>
        <dbReference type="SAM" id="SignalP"/>
    </source>
</evidence>
<reference evidence="3" key="2">
    <citation type="journal article" date="2021" name="PeerJ">
        <title>Extensive microbial diversity within the chicken gut microbiome revealed by metagenomics and culture.</title>
        <authorList>
            <person name="Gilroy R."/>
            <person name="Ravi A."/>
            <person name="Getino M."/>
            <person name="Pursley I."/>
            <person name="Horton D.L."/>
            <person name="Alikhan N.F."/>
            <person name="Baker D."/>
            <person name="Gharbi K."/>
            <person name="Hall N."/>
            <person name="Watson M."/>
            <person name="Adriaenssens E.M."/>
            <person name="Foster-Nyarko E."/>
            <person name="Jarju S."/>
            <person name="Secka A."/>
            <person name="Antonio M."/>
            <person name="Oren A."/>
            <person name="Chaudhuri R.R."/>
            <person name="La Ragione R."/>
            <person name="Hildebrand F."/>
            <person name="Pallen M.J."/>
        </authorList>
    </citation>
    <scope>NUCLEOTIDE SEQUENCE</scope>
    <source>
        <strain evidence="3">CHK160-1198</strain>
    </source>
</reference>
<dbReference type="PROSITE" id="PS51257">
    <property type="entry name" value="PROKAR_LIPOPROTEIN"/>
    <property type="match status" value="1"/>
</dbReference>
<dbReference type="Pfam" id="PF10646">
    <property type="entry name" value="Germane"/>
    <property type="match status" value="1"/>
</dbReference>
<keyword evidence="1" id="KW-0732">Signal</keyword>
<evidence type="ECO:0000259" key="2">
    <source>
        <dbReference type="SMART" id="SM00909"/>
    </source>
</evidence>
<dbReference type="EMBL" id="DVNI01000098">
    <property type="protein sequence ID" value="HIU64560.1"/>
    <property type="molecule type" value="Genomic_DNA"/>
</dbReference>
<reference evidence="3" key="1">
    <citation type="submission" date="2020-10" db="EMBL/GenBank/DDBJ databases">
        <authorList>
            <person name="Gilroy R."/>
        </authorList>
    </citation>
    <scope>NUCLEOTIDE SEQUENCE</scope>
    <source>
        <strain evidence="3">CHK160-1198</strain>
    </source>
</reference>
<feature type="chain" id="PRO_5039173884" evidence="1">
    <location>
        <begin position="24"/>
        <end position="172"/>
    </location>
</feature>
<dbReference type="AlphaFoldDB" id="A0A9D1MQS3"/>